<evidence type="ECO:0000313" key="2">
    <source>
        <dbReference type="EMBL" id="KAK3322143.1"/>
    </source>
</evidence>
<organism evidence="2 3">
    <name type="scientific">Apodospora peruviana</name>
    <dbReference type="NCBI Taxonomy" id="516989"/>
    <lineage>
        <taxon>Eukaryota</taxon>
        <taxon>Fungi</taxon>
        <taxon>Dikarya</taxon>
        <taxon>Ascomycota</taxon>
        <taxon>Pezizomycotina</taxon>
        <taxon>Sordariomycetes</taxon>
        <taxon>Sordariomycetidae</taxon>
        <taxon>Sordariales</taxon>
        <taxon>Lasiosphaeriaceae</taxon>
        <taxon>Apodospora</taxon>
    </lineage>
</organism>
<feature type="region of interest" description="Disordered" evidence="1">
    <location>
        <begin position="1"/>
        <end position="67"/>
    </location>
</feature>
<feature type="compositionally biased region" description="Polar residues" evidence="1">
    <location>
        <begin position="212"/>
        <end position="224"/>
    </location>
</feature>
<feature type="compositionally biased region" description="Basic and acidic residues" evidence="1">
    <location>
        <begin position="147"/>
        <end position="156"/>
    </location>
</feature>
<comment type="caution">
    <text evidence="2">The sequence shown here is derived from an EMBL/GenBank/DDBJ whole genome shotgun (WGS) entry which is preliminary data.</text>
</comment>
<name>A0AAE0M875_9PEZI</name>
<gene>
    <name evidence="2" type="ORF">B0H66DRAFT_619658</name>
</gene>
<evidence type="ECO:0000313" key="3">
    <source>
        <dbReference type="Proteomes" id="UP001283341"/>
    </source>
</evidence>
<feature type="region of interest" description="Disordered" evidence="1">
    <location>
        <begin position="84"/>
        <end position="229"/>
    </location>
</feature>
<sequence length="240" mass="27154">MTIQESWRRIRGGGSQTSKYKFESESVFSKTTRNTSDSTATSFPSAHQSRTYHQRQPSNQSNNNCSRPFGKFARALLMCRSDKDASIEGQRPPPDDEKISSDSLSRCNTGGFHPLCREMELHPAPPKPNSMIKKMKARKTPKARPLPTREEKCKHDEDDDCPHRRHQKLLNSYTIKFGRQQQQQQQQKKKKKRQKSSTGTGRRKSSAGVASYYSNVSPHGSTPGSLDVMTKVRWVAGLKG</sequence>
<dbReference type="AlphaFoldDB" id="A0AAE0M875"/>
<reference evidence="2" key="1">
    <citation type="journal article" date="2023" name="Mol. Phylogenet. Evol.">
        <title>Genome-scale phylogeny and comparative genomics of the fungal order Sordariales.</title>
        <authorList>
            <person name="Hensen N."/>
            <person name="Bonometti L."/>
            <person name="Westerberg I."/>
            <person name="Brannstrom I.O."/>
            <person name="Guillou S."/>
            <person name="Cros-Aarteil S."/>
            <person name="Calhoun S."/>
            <person name="Haridas S."/>
            <person name="Kuo A."/>
            <person name="Mondo S."/>
            <person name="Pangilinan J."/>
            <person name="Riley R."/>
            <person name="LaButti K."/>
            <person name="Andreopoulos B."/>
            <person name="Lipzen A."/>
            <person name="Chen C."/>
            <person name="Yan M."/>
            <person name="Daum C."/>
            <person name="Ng V."/>
            <person name="Clum A."/>
            <person name="Steindorff A."/>
            <person name="Ohm R.A."/>
            <person name="Martin F."/>
            <person name="Silar P."/>
            <person name="Natvig D.O."/>
            <person name="Lalanne C."/>
            <person name="Gautier V."/>
            <person name="Ament-Velasquez S.L."/>
            <person name="Kruys A."/>
            <person name="Hutchinson M.I."/>
            <person name="Powell A.J."/>
            <person name="Barry K."/>
            <person name="Miller A.N."/>
            <person name="Grigoriev I.V."/>
            <person name="Debuchy R."/>
            <person name="Gladieux P."/>
            <person name="Hiltunen Thoren M."/>
            <person name="Johannesson H."/>
        </authorList>
    </citation>
    <scope>NUCLEOTIDE SEQUENCE</scope>
    <source>
        <strain evidence="2">CBS 118394</strain>
    </source>
</reference>
<feature type="compositionally biased region" description="Polar residues" evidence="1">
    <location>
        <begin position="26"/>
        <end position="66"/>
    </location>
</feature>
<reference evidence="2" key="2">
    <citation type="submission" date="2023-06" db="EMBL/GenBank/DDBJ databases">
        <authorList>
            <consortium name="Lawrence Berkeley National Laboratory"/>
            <person name="Haridas S."/>
            <person name="Hensen N."/>
            <person name="Bonometti L."/>
            <person name="Westerberg I."/>
            <person name="Brannstrom I.O."/>
            <person name="Guillou S."/>
            <person name="Cros-Aarteil S."/>
            <person name="Calhoun S."/>
            <person name="Kuo A."/>
            <person name="Mondo S."/>
            <person name="Pangilinan J."/>
            <person name="Riley R."/>
            <person name="Labutti K."/>
            <person name="Andreopoulos B."/>
            <person name="Lipzen A."/>
            <person name="Chen C."/>
            <person name="Yanf M."/>
            <person name="Daum C."/>
            <person name="Ng V."/>
            <person name="Clum A."/>
            <person name="Steindorff A."/>
            <person name="Ohm R."/>
            <person name="Martin F."/>
            <person name="Silar P."/>
            <person name="Natvig D."/>
            <person name="Lalanne C."/>
            <person name="Gautier V."/>
            <person name="Ament-Velasquez S.L."/>
            <person name="Kruys A."/>
            <person name="Hutchinson M.I."/>
            <person name="Powell A.J."/>
            <person name="Barry K."/>
            <person name="Miller A.N."/>
            <person name="Grigoriev I.V."/>
            <person name="Debuchy R."/>
            <person name="Gladieux P."/>
            <person name="Thoren M.H."/>
            <person name="Johannesson H."/>
        </authorList>
    </citation>
    <scope>NUCLEOTIDE SEQUENCE</scope>
    <source>
        <strain evidence="2">CBS 118394</strain>
    </source>
</reference>
<feature type="compositionally biased region" description="Basic residues" evidence="1">
    <location>
        <begin position="133"/>
        <end position="142"/>
    </location>
</feature>
<keyword evidence="3" id="KW-1185">Reference proteome</keyword>
<proteinExistence type="predicted"/>
<dbReference type="EMBL" id="JAUEDM010000003">
    <property type="protein sequence ID" value="KAK3322143.1"/>
    <property type="molecule type" value="Genomic_DNA"/>
</dbReference>
<protein>
    <submittedName>
        <fullName evidence="2">Uncharacterized protein</fullName>
    </submittedName>
</protein>
<dbReference type="Proteomes" id="UP001283341">
    <property type="component" value="Unassembled WGS sequence"/>
</dbReference>
<accession>A0AAE0M875</accession>
<feature type="compositionally biased region" description="Basic residues" evidence="1">
    <location>
        <begin position="187"/>
        <end position="205"/>
    </location>
</feature>
<evidence type="ECO:0000256" key="1">
    <source>
        <dbReference type="SAM" id="MobiDB-lite"/>
    </source>
</evidence>